<keyword evidence="1 5" id="KW-0169">Cobalamin biosynthesis</keyword>
<evidence type="ECO:0000256" key="4">
    <source>
        <dbReference type="ARBA" id="ARBA00022691"/>
    </source>
</evidence>
<reference evidence="8" key="1">
    <citation type="journal article" date="2020" name="bioRxiv">
        <title>A rank-normalized archaeal taxonomy based on genome phylogeny resolves widespread incomplete and uneven classifications.</title>
        <authorList>
            <person name="Rinke C."/>
            <person name="Chuvochina M."/>
            <person name="Mussig A.J."/>
            <person name="Chaumeil P.-A."/>
            <person name="Waite D.W."/>
            <person name="Whitman W.B."/>
            <person name="Parks D.H."/>
            <person name="Hugenholtz P."/>
        </authorList>
    </citation>
    <scope>NUCLEOTIDE SEQUENCE [LARGE SCALE GENOMIC DNA]</scope>
</reference>
<comment type="pathway">
    <text evidence="5">Cofactor biosynthesis; adenosylcobalamin biosynthesis; cob(II)yrinate a,c-diamide from sirohydrochlorin (anaerobic route): step 6/10.</text>
</comment>
<accession>A0A7J4TIV6</accession>
<dbReference type="Proteomes" id="UP000586031">
    <property type="component" value="Unassembled WGS sequence"/>
</dbReference>
<dbReference type="PANTHER" id="PTHR35863">
    <property type="entry name" value="COBALT-PRECORRIN-5B C(1)-METHYLTRANSFERASE"/>
    <property type="match status" value="1"/>
</dbReference>
<evidence type="ECO:0000256" key="5">
    <source>
        <dbReference type="HAMAP-Rule" id="MF_00787"/>
    </source>
</evidence>
<evidence type="ECO:0000256" key="6">
    <source>
        <dbReference type="SAM" id="MobiDB-lite"/>
    </source>
</evidence>
<dbReference type="GO" id="GO:0019251">
    <property type="term" value="P:anaerobic cobalamin biosynthetic process"/>
    <property type="evidence" value="ECO:0007669"/>
    <property type="project" value="UniProtKB-UniRule"/>
</dbReference>
<evidence type="ECO:0000256" key="3">
    <source>
        <dbReference type="ARBA" id="ARBA00022679"/>
    </source>
</evidence>
<dbReference type="GO" id="GO:0032259">
    <property type="term" value="P:methylation"/>
    <property type="evidence" value="ECO:0007669"/>
    <property type="project" value="UniProtKB-KW"/>
</dbReference>
<evidence type="ECO:0000313" key="7">
    <source>
        <dbReference type="EMBL" id="HII83443.1"/>
    </source>
</evidence>
<dbReference type="SUPFAM" id="SSF111342">
    <property type="entry name" value="CbiD-like"/>
    <property type="match status" value="1"/>
</dbReference>
<evidence type="ECO:0000256" key="1">
    <source>
        <dbReference type="ARBA" id="ARBA00022573"/>
    </source>
</evidence>
<organism evidence="7 8">
    <name type="scientific">Methanobacterium subterraneum</name>
    <dbReference type="NCBI Taxonomy" id="59277"/>
    <lineage>
        <taxon>Archaea</taxon>
        <taxon>Methanobacteriati</taxon>
        <taxon>Methanobacteriota</taxon>
        <taxon>Methanomada group</taxon>
        <taxon>Methanobacteria</taxon>
        <taxon>Methanobacteriales</taxon>
        <taxon>Methanobacteriaceae</taxon>
        <taxon>Methanobacterium</taxon>
    </lineage>
</organism>
<dbReference type="UniPathway" id="UPA00148">
    <property type="reaction ID" value="UER00227"/>
</dbReference>
<keyword evidence="3 5" id="KW-0808">Transferase</keyword>
<dbReference type="AlphaFoldDB" id="A0A7J4TIV6"/>
<dbReference type="InterPro" id="IPR002748">
    <property type="entry name" value="CbiD"/>
</dbReference>
<sequence length="394" mass="42569">MEEDHSNLKDQNLSYANSKPGRGNNESSPPSVSLPVESDNYGITTGSAATAAALAALQSIKGGKVSGVNIQTPLGCLDISVKSSHKINDHSGRASVVKMPYHDPDVTINLEVQAEVHLTDKPSIIITGGEGVGRITKPGLQLPVGEVAINPVPRKMIQSNLEAALPPGKGAQVLITIPQGREIARRTMNPRLGIMDGISILGTTGIARSMNSESFQKAKKCQLDVALAEGYQELVFVPGNIGEKLARQLLDVEDDQIIQMGNLVGYMLEEASKSDLSKLIIMGHAGKLVKIAGGIFQTEHRLADGRREIITTHTGLMGGNKKVMEEVFNSNTTEDMIEILEREGMVDMVFNSIASSIKERCQDRFDLKPEVIILKMDGTVLNSNYRVELLNHQS</sequence>
<dbReference type="HAMAP" id="MF_00787">
    <property type="entry name" value="CbiD"/>
    <property type="match status" value="1"/>
</dbReference>
<keyword evidence="2 5" id="KW-0489">Methyltransferase</keyword>
<dbReference type="PIRSF" id="PIRSF026782">
    <property type="entry name" value="CbiD"/>
    <property type="match status" value="1"/>
</dbReference>
<comment type="catalytic activity">
    <reaction evidence="5">
        <text>Co-precorrin-5B + S-adenosyl-L-methionine = Co-precorrin-6A + S-adenosyl-L-homocysteine</text>
        <dbReference type="Rhea" id="RHEA:26285"/>
        <dbReference type="ChEBI" id="CHEBI:57856"/>
        <dbReference type="ChEBI" id="CHEBI:59789"/>
        <dbReference type="ChEBI" id="CHEBI:60063"/>
        <dbReference type="ChEBI" id="CHEBI:60064"/>
        <dbReference type="EC" id="2.1.1.195"/>
    </reaction>
</comment>
<protein>
    <recommendedName>
        <fullName evidence="5">Cobalt-precorrin-5B C(1)-methyltransferase</fullName>
        <ecNumber evidence="5">2.1.1.195</ecNumber>
    </recommendedName>
    <alternativeName>
        <fullName evidence="5">Cobalt-precorrin-6A synthase</fullName>
    </alternativeName>
</protein>
<comment type="function">
    <text evidence="5">Catalyzes the methylation of C-1 in cobalt-precorrin-5B to form cobalt-precorrin-6A.</text>
</comment>
<dbReference type="EMBL" id="DUHE01000031">
    <property type="protein sequence ID" value="HII83443.1"/>
    <property type="molecule type" value="Genomic_DNA"/>
</dbReference>
<dbReference type="EC" id="2.1.1.195" evidence="5"/>
<keyword evidence="4 5" id="KW-0949">S-adenosyl-L-methionine</keyword>
<feature type="compositionally biased region" description="Low complexity" evidence="6">
    <location>
        <begin position="26"/>
        <end position="38"/>
    </location>
</feature>
<dbReference type="GO" id="GO:0008168">
    <property type="term" value="F:methyltransferase activity"/>
    <property type="evidence" value="ECO:0007669"/>
    <property type="project" value="UniProtKB-UniRule"/>
</dbReference>
<feature type="region of interest" description="Disordered" evidence="6">
    <location>
        <begin position="1"/>
        <end position="38"/>
    </location>
</feature>
<dbReference type="Gene3D" id="3.30.2110.10">
    <property type="entry name" value="CbiD-like"/>
    <property type="match status" value="1"/>
</dbReference>
<gene>
    <name evidence="5 7" type="primary">cbiD</name>
    <name evidence="7" type="ORF">HA271_01085</name>
</gene>
<evidence type="ECO:0000256" key="2">
    <source>
        <dbReference type="ARBA" id="ARBA00022603"/>
    </source>
</evidence>
<evidence type="ECO:0000313" key="8">
    <source>
        <dbReference type="Proteomes" id="UP000586031"/>
    </source>
</evidence>
<dbReference type="PANTHER" id="PTHR35863:SF1">
    <property type="entry name" value="COBALT-PRECORRIN-5B C(1)-METHYLTRANSFERASE"/>
    <property type="match status" value="1"/>
</dbReference>
<dbReference type="Pfam" id="PF01888">
    <property type="entry name" value="CbiD"/>
    <property type="match status" value="1"/>
</dbReference>
<name>A0A7J4TIV6_9EURY</name>
<dbReference type="NCBIfam" id="TIGR00312">
    <property type="entry name" value="cbiD"/>
    <property type="match status" value="1"/>
</dbReference>
<comment type="caution">
    <text evidence="7">The sequence shown here is derived from an EMBL/GenBank/DDBJ whole genome shotgun (WGS) entry which is preliminary data.</text>
</comment>
<comment type="similarity">
    <text evidence="5">Belongs to the CbiD family.</text>
</comment>
<proteinExistence type="inferred from homology"/>
<dbReference type="InterPro" id="IPR036074">
    <property type="entry name" value="CbiD_sf"/>
</dbReference>